<dbReference type="AlphaFoldDB" id="A0A8T0DT29"/>
<accession>A0A8T0DT29</accession>
<comment type="caution">
    <text evidence="2">The sequence shown here is derived from an EMBL/GenBank/DDBJ whole genome shotgun (WGS) entry which is preliminary data.</text>
</comment>
<name>A0A8T0DT29_9TREM</name>
<evidence type="ECO:0000313" key="2">
    <source>
        <dbReference type="EMBL" id="KAF8571085.1"/>
    </source>
</evidence>
<organism evidence="2 3">
    <name type="scientific">Paragonimus westermani</name>
    <dbReference type="NCBI Taxonomy" id="34504"/>
    <lineage>
        <taxon>Eukaryota</taxon>
        <taxon>Metazoa</taxon>
        <taxon>Spiralia</taxon>
        <taxon>Lophotrochozoa</taxon>
        <taxon>Platyhelminthes</taxon>
        <taxon>Trematoda</taxon>
        <taxon>Digenea</taxon>
        <taxon>Plagiorchiida</taxon>
        <taxon>Troglotremata</taxon>
        <taxon>Troglotrematidae</taxon>
        <taxon>Paragonimus</taxon>
    </lineage>
</organism>
<protein>
    <submittedName>
        <fullName evidence="2">Uncharacterized protein</fullName>
    </submittedName>
</protein>
<dbReference type="Proteomes" id="UP000699462">
    <property type="component" value="Unassembled WGS sequence"/>
</dbReference>
<dbReference type="EMBL" id="JTDF01000714">
    <property type="protein sequence ID" value="KAF8571085.1"/>
    <property type="molecule type" value="Genomic_DNA"/>
</dbReference>
<feature type="region of interest" description="Disordered" evidence="1">
    <location>
        <begin position="131"/>
        <end position="153"/>
    </location>
</feature>
<feature type="compositionally biased region" description="Low complexity" evidence="1">
    <location>
        <begin position="1"/>
        <end position="34"/>
    </location>
</feature>
<keyword evidence="3" id="KW-1185">Reference proteome</keyword>
<feature type="region of interest" description="Disordered" evidence="1">
    <location>
        <begin position="1"/>
        <end position="41"/>
    </location>
</feature>
<gene>
    <name evidence="2" type="ORF">P879_02764</name>
</gene>
<sequence>MSSGTDSRIITISSRSSNGSTGSSTSTSENTRNTAEFKPTKPNYVRPVWENEENGINRSYRHQVWQTMTVEPCDSCRANFQVQPFCPFNQLDSPSGYGSPYCIGTPVYHRSPMCHTNVAHCPEKYELDTERSSGDKRRLSKGRSVRFTVPDHQ</sequence>
<reference evidence="2 3" key="1">
    <citation type="submission" date="2019-07" db="EMBL/GenBank/DDBJ databases">
        <title>Annotation for the trematode Paragonimus westermani.</title>
        <authorList>
            <person name="Choi Y.-J."/>
        </authorList>
    </citation>
    <scope>NUCLEOTIDE SEQUENCE [LARGE SCALE GENOMIC DNA]</scope>
    <source>
        <strain evidence="2">180907_Pwestermani</strain>
    </source>
</reference>
<dbReference type="OrthoDB" id="10565838at2759"/>
<evidence type="ECO:0000313" key="3">
    <source>
        <dbReference type="Proteomes" id="UP000699462"/>
    </source>
</evidence>
<evidence type="ECO:0000256" key="1">
    <source>
        <dbReference type="SAM" id="MobiDB-lite"/>
    </source>
</evidence>
<proteinExistence type="predicted"/>